<keyword evidence="7 13" id="KW-0418">Kinase</keyword>
<dbReference type="NCBIfam" id="TIGR01498">
    <property type="entry name" value="folK"/>
    <property type="match status" value="1"/>
</dbReference>
<dbReference type="SUPFAM" id="SSF55083">
    <property type="entry name" value="6-hydroxymethyl-7,8-dihydropterin pyrophosphokinase, HPPK"/>
    <property type="match status" value="1"/>
</dbReference>
<dbReference type="GO" id="GO:0003848">
    <property type="term" value="F:2-amino-4-hydroxy-6-hydroxymethyldihydropteridine diphosphokinase activity"/>
    <property type="evidence" value="ECO:0007669"/>
    <property type="project" value="UniProtKB-EC"/>
</dbReference>
<reference evidence="13 14" key="1">
    <citation type="submission" date="2020-02" db="EMBL/GenBank/DDBJ databases">
        <title>Genome analysis of Thermosulfuriphilus ammonigenes ST65T, an anaerobic thermophilic chemolithoautotrophic bacterium isolated from a deep-sea hydrothermal vent.</title>
        <authorList>
            <person name="Slobodkina G."/>
            <person name="Allioux M."/>
            <person name="Merkel A."/>
            <person name="Alain K."/>
            <person name="Jebbar M."/>
            <person name="Slobodkin A."/>
        </authorList>
    </citation>
    <scope>NUCLEOTIDE SEQUENCE [LARGE SCALE GENOMIC DNA]</scope>
    <source>
        <strain evidence="13 14">ST65</strain>
    </source>
</reference>
<evidence type="ECO:0000256" key="4">
    <source>
        <dbReference type="ARBA" id="ARBA00016218"/>
    </source>
</evidence>
<dbReference type="CDD" id="cd00483">
    <property type="entry name" value="HPPK"/>
    <property type="match status" value="1"/>
</dbReference>
<sequence length="161" mass="17823">MAKVYIGVGSNLGRRRENCLRAISSLREEGLKISKVSSLYLTEPVGFETKNWFVNLALEAETGLPAPELMKVLLKVEVALGRVRGTGSLEDRPIDLDLLFYEDLIVDTADLVIPHPRAHLRRFVLEPLAEIAPGLRHPSLGKTVAELLAKLSTSEKVEILK</sequence>
<protein>
    <recommendedName>
        <fullName evidence="4">2-amino-4-hydroxy-6-hydroxymethyldihydropteridine pyrophosphokinase</fullName>
        <ecNumber evidence="3">2.7.6.3</ecNumber>
    </recommendedName>
    <alternativeName>
        <fullName evidence="11">6-hydroxymethyl-7,8-dihydropterin pyrophosphokinase</fullName>
    </alternativeName>
    <alternativeName>
        <fullName evidence="12">7,8-dihydro-6-hydroxymethylpterin-pyrophosphokinase</fullName>
    </alternativeName>
</protein>
<dbReference type="GO" id="GO:0046654">
    <property type="term" value="P:tetrahydrofolate biosynthetic process"/>
    <property type="evidence" value="ECO:0007669"/>
    <property type="project" value="UniProtKB-UniPathway"/>
</dbReference>
<accession>A0A6G7PVH4</accession>
<dbReference type="PANTHER" id="PTHR43071:SF1">
    <property type="entry name" value="2-AMINO-4-HYDROXY-6-HYDROXYMETHYLDIHYDROPTERIDINE PYROPHOSPHOKINASE"/>
    <property type="match status" value="1"/>
</dbReference>
<evidence type="ECO:0000256" key="11">
    <source>
        <dbReference type="ARBA" id="ARBA00029766"/>
    </source>
</evidence>
<dbReference type="Gene3D" id="3.30.70.560">
    <property type="entry name" value="7,8-Dihydro-6-hydroxymethylpterin-pyrophosphokinase HPPK"/>
    <property type="match status" value="1"/>
</dbReference>
<comment type="pathway">
    <text evidence="1">Cofactor biosynthesis; tetrahydrofolate biosynthesis; 2-amino-4-hydroxy-6-hydroxymethyl-7,8-dihydropteridine diphosphate from 7,8-dihydroneopterin triphosphate: step 4/4.</text>
</comment>
<keyword evidence="6" id="KW-0547">Nucleotide-binding</keyword>
<dbReference type="RefSeq" id="WP_166031838.1">
    <property type="nucleotide sequence ID" value="NZ_CP048877.1"/>
</dbReference>
<comment type="function">
    <text evidence="10">Catalyzes the transfer of pyrophosphate from adenosine triphosphate (ATP) to 6-hydroxymethyl-7,8-dihydropterin, an enzymatic step in folate biosynthesis pathway.</text>
</comment>
<dbReference type="Pfam" id="PF01288">
    <property type="entry name" value="HPPK"/>
    <property type="match status" value="1"/>
</dbReference>
<evidence type="ECO:0000256" key="2">
    <source>
        <dbReference type="ARBA" id="ARBA00005810"/>
    </source>
</evidence>
<dbReference type="AlphaFoldDB" id="A0A6G7PVH4"/>
<proteinExistence type="inferred from homology"/>
<keyword evidence="14" id="KW-1185">Reference proteome</keyword>
<organism evidence="13 14">
    <name type="scientific">Thermosulfuriphilus ammonigenes</name>
    <dbReference type="NCBI Taxonomy" id="1936021"/>
    <lineage>
        <taxon>Bacteria</taxon>
        <taxon>Pseudomonadati</taxon>
        <taxon>Thermodesulfobacteriota</taxon>
        <taxon>Thermodesulfobacteria</taxon>
        <taxon>Thermodesulfobacteriales</taxon>
        <taxon>Thermodesulfobacteriaceae</taxon>
        <taxon>Thermosulfuriphilus</taxon>
    </lineage>
</organism>
<evidence type="ECO:0000256" key="3">
    <source>
        <dbReference type="ARBA" id="ARBA00013253"/>
    </source>
</evidence>
<dbReference type="GO" id="GO:0046656">
    <property type="term" value="P:folic acid biosynthetic process"/>
    <property type="evidence" value="ECO:0007669"/>
    <property type="project" value="UniProtKB-KW"/>
</dbReference>
<keyword evidence="8" id="KW-0067">ATP-binding</keyword>
<dbReference type="InterPro" id="IPR035907">
    <property type="entry name" value="Hppk_sf"/>
</dbReference>
<comment type="similarity">
    <text evidence="2">Belongs to the HPPK family.</text>
</comment>
<keyword evidence="5 13" id="KW-0808">Transferase</keyword>
<evidence type="ECO:0000256" key="10">
    <source>
        <dbReference type="ARBA" id="ARBA00029409"/>
    </source>
</evidence>
<dbReference type="EC" id="2.7.6.3" evidence="3"/>
<evidence type="ECO:0000313" key="14">
    <source>
        <dbReference type="Proteomes" id="UP000502179"/>
    </source>
</evidence>
<name>A0A6G7PVH4_9BACT</name>
<evidence type="ECO:0000256" key="5">
    <source>
        <dbReference type="ARBA" id="ARBA00022679"/>
    </source>
</evidence>
<evidence type="ECO:0000256" key="9">
    <source>
        <dbReference type="ARBA" id="ARBA00022909"/>
    </source>
</evidence>
<evidence type="ECO:0000256" key="7">
    <source>
        <dbReference type="ARBA" id="ARBA00022777"/>
    </source>
</evidence>
<dbReference type="KEGG" id="tav:G4V39_04735"/>
<evidence type="ECO:0000313" key="13">
    <source>
        <dbReference type="EMBL" id="QIJ71620.1"/>
    </source>
</evidence>
<dbReference type="InterPro" id="IPR000550">
    <property type="entry name" value="Hppk"/>
</dbReference>
<dbReference type="UniPathway" id="UPA00077">
    <property type="reaction ID" value="UER00155"/>
</dbReference>
<dbReference type="PANTHER" id="PTHR43071">
    <property type="entry name" value="2-AMINO-4-HYDROXY-6-HYDROXYMETHYLDIHYDROPTERIDINE PYROPHOSPHOKINASE"/>
    <property type="match status" value="1"/>
</dbReference>
<gene>
    <name evidence="13" type="primary">folK</name>
    <name evidence="13" type="ORF">G4V39_04735</name>
</gene>
<keyword evidence="9" id="KW-0289">Folate biosynthesis</keyword>
<dbReference type="Proteomes" id="UP000502179">
    <property type="component" value="Chromosome"/>
</dbReference>
<evidence type="ECO:0000256" key="12">
    <source>
        <dbReference type="ARBA" id="ARBA00033413"/>
    </source>
</evidence>
<dbReference type="EMBL" id="CP048877">
    <property type="protein sequence ID" value="QIJ71620.1"/>
    <property type="molecule type" value="Genomic_DNA"/>
</dbReference>
<evidence type="ECO:0000256" key="8">
    <source>
        <dbReference type="ARBA" id="ARBA00022840"/>
    </source>
</evidence>
<dbReference type="GO" id="GO:0016301">
    <property type="term" value="F:kinase activity"/>
    <property type="evidence" value="ECO:0007669"/>
    <property type="project" value="UniProtKB-KW"/>
</dbReference>
<evidence type="ECO:0000256" key="6">
    <source>
        <dbReference type="ARBA" id="ARBA00022741"/>
    </source>
</evidence>
<evidence type="ECO:0000256" key="1">
    <source>
        <dbReference type="ARBA" id="ARBA00005051"/>
    </source>
</evidence>
<dbReference type="GO" id="GO:0005524">
    <property type="term" value="F:ATP binding"/>
    <property type="evidence" value="ECO:0007669"/>
    <property type="project" value="UniProtKB-KW"/>
</dbReference>